<dbReference type="GO" id="GO:0000160">
    <property type="term" value="P:phosphorelay signal transduction system"/>
    <property type="evidence" value="ECO:0007669"/>
    <property type="project" value="InterPro"/>
</dbReference>
<accession>A0A242N920</accession>
<feature type="domain" description="Response regulatory" evidence="2">
    <location>
        <begin position="1"/>
        <end position="88"/>
    </location>
</feature>
<reference evidence="3 4" key="1">
    <citation type="submission" date="2017-03" db="EMBL/GenBank/DDBJ databases">
        <title>Genome analysis of strain PAMC 26510.</title>
        <authorList>
            <person name="Oh H.-M."/>
            <person name="Yang J.-A."/>
        </authorList>
    </citation>
    <scope>NUCLEOTIDE SEQUENCE [LARGE SCALE GENOMIC DNA]</scope>
    <source>
        <strain evidence="3 4">PAMC 26510</strain>
    </source>
</reference>
<dbReference type="InterPro" id="IPR011006">
    <property type="entry name" value="CheY-like_superfamily"/>
</dbReference>
<name>A0A242N920_CABSO</name>
<evidence type="ECO:0000313" key="4">
    <source>
        <dbReference type="Proteomes" id="UP000194546"/>
    </source>
</evidence>
<dbReference type="SUPFAM" id="SSF52172">
    <property type="entry name" value="CheY-like"/>
    <property type="match status" value="1"/>
</dbReference>
<dbReference type="AlphaFoldDB" id="A0A242N920"/>
<evidence type="ECO:0000256" key="1">
    <source>
        <dbReference type="PROSITE-ProRule" id="PRU00169"/>
    </source>
</evidence>
<feature type="modified residue" description="4-aspartylphosphate" evidence="1">
    <location>
        <position position="23"/>
    </location>
</feature>
<organism evidence="3 4">
    <name type="scientific">Caballeronia sordidicola</name>
    <name type="common">Burkholderia sordidicola</name>
    <dbReference type="NCBI Taxonomy" id="196367"/>
    <lineage>
        <taxon>Bacteria</taxon>
        <taxon>Pseudomonadati</taxon>
        <taxon>Pseudomonadota</taxon>
        <taxon>Betaproteobacteria</taxon>
        <taxon>Burkholderiales</taxon>
        <taxon>Burkholderiaceae</taxon>
        <taxon>Caballeronia</taxon>
    </lineage>
</organism>
<dbReference type="Gene3D" id="3.40.50.2300">
    <property type="match status" value="1"/>
</dbReference>
<comment type="caution">
    <text evidence="3">The sequence shown here is derived from an EMBL/GenBank/DDBJ whole genome shotgun (WGS) entry which is preliminary data.</text>
</comment>
<proteinExistence type="predicted"/>
<dbReference type="EMBL" id="NBTY01000016">
    <property type="protein sequence ID" value="OTP80118.1"/>
    <property type="molecule type" value="Genomic_DNA"/>
</dbReference>
<dbReference type="Proteomes" id="UP000194546">
    <property type="component" value="Unassembled WGS sequence"/>
</dbReference>
<sequence length="88" mass="9689">MAYDGASARRAIAEQIFDIIFLDLNLPDADGREICAEIRLSATGNASQVIALTGMTELSLQGDMSVFDGYYVKPLMMDDFERLLQHAS</sequence>
<keyword evidence="1" id="KW-0597">Phosphoprotein</keyword>
<dbReference type="Pfam" id="PF00072">
    <property type="entry name" value="Response_reg"/>
    <property type="match status" value="1"/>
</dbReference>
<dbReference type="InterPro" id="IPR001789">
    <property type="entry name" value="Sig_transdc_resp-reg_receiver"/>
</dbReference>
<evidence type="ECO:0000259" key="2">
    <source>
        <dbReference type="PROSITE" id="PS50110"/>
    </source>
</evidence>
<evidence type="ECO:0000313" key="3">
    <source>
        <dbReference type="EMBL" id="OTP80118.1"/>
    </source>
</evidence>
<protein>
    <recommendedName>
        <fullName evidence="2">Response regulatory domain-containing protein</fullName>
    </recommendedName>
</protein>
<gene>
    <name evidence="3" type="ORF">PAMC26510_03930</name>
</gene>
<dbReference type="PROSITE" id="PS50110">
    <property type="entry name" value="RESPONSE_REGULATORY"/>
    <property type="match status" value="1"/>
</dbReference>